<evidence type="ECO:0000313" key="3">
    <source>
        <dbReference type="Proteomes" id="UP000275078"/>
    </source>
</evidence>
<evidence type="ECO:0000313" key="2">
    <source>
        <dbReference type="EMBL" id="RPA72935.1"/>
    </source>
</evidence>
<organism evidence="2 3">
    <name type="scientific">Ascobolus immersus RN42</name>
    <dbReference type="NCBI Taxonomy" id="1160509"/>
    <lineage>
        <taxon>Eukaryota</taxon>
        <taxon>Fungi</taxon>
        <taxon>Dikarya</taxon>
        <taxon>Ascomycota</taxon>
        <taxon>Pezizomycotina</taxon>
        <taxon>Pezizomycetes</taxon>
        <taxon>Pezizales</taxon>
        <taxon>Ascobolaceae</taxon>
        <taxon>Ascobolus</taxon>
    </lineage>
</organism>
<name>A0A3N4HFL3_ASCIM</name>
<dbReference type="Proteomes" id="UP000275078">
    <property type="component" value="Unassembled WGS sequence"/>
</dbReference>
<feature type="non-terminal residue" evidence="2">
    <location>
        <position position="1"/>
    </location>
</feature>
<protein>
    <submittedName>
        <fullName evidence="2">Uncharacterized protein</fullName>
    </submittedName>
</protein>
<proteinExistence type="predicted"/>
<evidence type="ECO:0000256" key="1">
    <source>
        <dbReference type="SAM" id="MobiDB-lite"/>
    </source>
</evidence>
<feature type="region of interest" description="Disordered" evidence="1">
    <location>
        <begin position="91"/>
        <end position="110"/>
    </location>
</feature>
<sequence>TDSITKSEQQWQRLSTYKGTSRDIVSQPPACPTPLITMTISHHRRPVNTMHWLSLGPAILSPTDASYRLPNFNLKLYVYLITSSYSGDQFYPTPPSTPSRQAPNSTFTPQARQARTGTLVGLGIETTFAERIGGQKLVDELEVWDLAMSRDLFRSIWGISQGLEMGSGILHGTAAVHVAVFKVPGWGLGSERRRIASELDLGWDPDGILGRILRFRLNMRMPALAYMRQRDRTQPVLREKELLA</sequence>
<reference evidence="2 3" key="1">
    <citation type="journal article" date="2018" name="Nat. Ecol. Evol.">
        <title>Pezizomycetes genomes reveal the molecular basis of ectomycorrhizal truffle lifestyle.</title>
        <authorList>
            <person name="Murat C."/>
            <person name="Payen T."/>
            <person name="Noel B."/>
            <person name="Kuo A."/>
            <person name="Morin E."/>
            <person name="Chen J."/>
            <person name="Kohler A."/>
            <person name="Krizsan K."/>
            <person name="Balestrini R."/>
            <person name="Da Silva C."/>
            <person name="Montanini B."/>
            <person name="Hainaut M."/>
            <person name="Levati E."/>
            <person name="Barry K.W."/>
            <person name="Belfiori B."/>
            <person name="Cichocki N."/>
            <person name="Clum A."/>
            <person name="Dockter R.B."/>
            <person name="Fauchery L."/>
            <person name="Guy J."/>
            <person name="Iotti M."/>
            <person name="Le Tacon F."/>
            <person name="Lindquist E.A."/>
            <person name="Lipzen A."/>
            <person name="Malagnac F."/>
            <person name="Mello A."/>
            <person name="Molinier V."/>
            <person name="Miyauchi S."/>
            <person name="Poulain J."/>
            <person name="Riccioni C."/>
            <person name="Rubini A."/>
            <person name="Sitrit Y."/>
            <person name="Splivallo R."/>
            <person name="Traeger S."/>
            <person name="Wang M."/>
            <person name="Zifcakova L."/>
            <person name="Wipf D."/>
            <person name="Zambonelli A."/>
            <person name="Paolocci F."/>
            <person name="Nowrousian M."/>
            <person name="Ottonello S."/>
            <person name="Baldrian P."/>
            <person name="Spatafora J.W."/>
            <person name="Henrissat B."/>
            <person name="Nagy L.G."/>
            <person name="Aury J.M."/>
            <person name="Wincker P."/>
            <person name="Grigoriev I.V."/>
            <person name="Bonfante P."/>
            <person name="Martin F.M."/>
        </authorList>
    </citation>
    <scope>NUCLEOTIDE SEQUENCE [LARGE SCALE GENOMIC DNA]</scope>
    <source>
        <strain evidence="2 3">RN42</strain>
    </source>
</reference>
<dbReference type="EMBL" id="ML119839">
    <property type="protein sequence ID" value="RPA72935.1"/>
    <property type="molecule type" value="Genomic_DNA"/>
</dbReference>
<feature type="compositionally biased region" description="Polar residues" evidence="1">
    <location>
        <begin position="98"/>
        <end position="110"/>
    </location>
</feature>
<keyword evidence="3" id="KW-1185">Reference proteome</keyword>
<gene>
    <name evidence="2" type="ORF">BJ508DRAFT_342006</name>
</gene>
<dbReference type="AlphaFoldDB" id="A0A3N4HFL3"/>
<accession>A0A3N4HFL3</accession>